<keyword evidence="1" id="KW-0808">Transferase</keyword>
<dbReference type="CDD" id="cd02440">
    <property type="entry name" value="AdoMet_MTases"/>
    <property type="match status" value="1"/>
</dbReference>
<dbReference type="GO" id="GO:0032259">
    <property type="term" value="P:methylation"/>
    <property type="evidence" value="ECO:0007669"/>
    <property type="project" value="UniProtKB-KW"/>
</dbReference>
<dbReference type="SUPFAM" id="SSF53335">
    <property type="entry name" value="S-adenosyl-L-methionine-dependent methyltransferases"/>
    <property type="match status" value="1"/>
</dbReference>
<dbReference type="Gene3D" id="3.40.50.150">
    <property type="entry name" value="Vaccinia Virus protein VP39"/>
    <property type="match status" value="1"/>
</dbReference>
<sequence length="479" mass="53929">MAKNTSLTMTSHVSFRNSQGIESRGSLVRLNRQQVVFEVYNPYSIVQLSEVLQQLSIHQGRRETYSGRAVVTGLLNTGLMLIVSASLVDPWSDLKGLQPGDVLRSIVQDFVSDWEAATQRLEKPFQVSVGNLRNYLQELSRWLEHWETDAGVHDPASNSDRMLEFVTDVDKEVSPRLMQLYADFEGASGSLPSKHLSYHRAFAQRELHPLMMSSPFMNRAYNKPLGYAGDFEMVRMMLNEPWEGPNTFAKVLNASALRHDAPAAHRNRIEMLQAALLREVEGGLRGDGPVIDNGRVRIMNLGCGPAVEIARLAQAEEIANQMDVELVDFNTETLSHVRENLIPTAMAIRPQMQIDLKQRSVHELIQTSVEGQSDALSPRFDVVYCAGLFDYFRDTTCGFLLELFYSWVKPGGMVLVTNVSPTHSSVGVMGLVLDWNLELRSEQDMLELVPDLGEQRVYSDKTGVNVFLEIRKHRDSHPN</sequence>
<proteinExistence type="predicted"/>
<gene>
    <name evidence="1" type="ORF">FF011L_24480</name>
</gene>
<evidence type="ECO:0000313" key="2">
    <source>
        <dbReference type="Proteomes" id="UP000320672"/>
    </source>
</evidence>
<dbReference type="AlphaFoldDB" id="A0A517MFL3"/>
<dbReference type="EMBL" id="CP036262">
    <property type="protein sequence ID" value="QDS93675.1"/>
    <property type="molecule type" value="Genomic_DNA"/>
</dbReference>
<evidence type="ECO:0000313" key="1">
    <source>
        <dbReference type="EMBL" id="QDS93675.1"/>
    </source>
</evidence>
<accession>A0A517MFL3</accession>
<name>A0A517MFL3_9BACT</name>
<organism evidence="1 2">
    <name type="scientific">Roseimaritima multifibrata</name>
    <dbReference type="NCBI Taxonomy" id="1930274"/>
    <lineage>
        <taxon>Bacteria</taxon>
        <taxon>Pseudomonadati</taxon>
        <taxon>Planctomycetota</taxon>
        <taxon>Planctomycetia</taxon>
        <taxon>Pirellulales</taxon>
        <taxon>Pirellulaceae</taxon>
        <taxon>Roseimaritima</taxon>
    </lineage>
</organism>
<keyword evidence="1" id="KW-0489">Methyltransferase</keyword>
<dbReference type="InterPro" id="IPR029063">
    <property type="entry name" value="SAM-dependent_MTases_sf"/>
</dbReference>
<dbReference type="Proteomes" id="UP000320672">
    <property type="component" value="Chromosome"/>
</dbReference>
<keyword evidence="2" id="KW-1185">Reference proteome</keyword>
<reference evidence="1 2" key="1">
    <citation type="submission" date="2019-02" db="EMBL/GenBank/DDBJ databases">
        <title>Deep-cultivation of Planctomycetes and their phenomic and genomic characterization uncovers novel biology.</title>
        <authorList>
            <person name="Wiegand S."/>
            <person name="Jogler M."/>
            <person name="Boedeker C."/>
            <person name="Pinto D."/>
            <person name="Vollmers J."/>
            <person name="Rivas-Marin E."/>
            <person name="Kohn T."/>
            <person name="Peeters S.H."/>
            <person name="Heuer A."/>
            <person name="Rast P."/>
            <person name="Oberbeckmann S."/>
            <person name="Bunk B."/>
            <person name="Jeske O."/>
            <person name="Meyerdierks A."/>
            <person name="Storesund J.E."/>
            <person name="Kallscheuer N."/>
            <person name="Luecker S."/>
            <person name="Lage O.M."/>
            <person name="Pohl T."/>
            <person name="Merkel B.J."/>
            <person name="Hornburger P."/>
            <person name="Mueller R.-W."/>
            <person name="Bruemmer F."/>
            <person name="Labrenz M."/>
            <person name="Spormann A.M."/>
            <person name="Op den Camp H."/>
            <person name="Overmann J."/>
            <person name="Amann R."/>
            <person name="Jetten M.S.M."/>
            <person name="Mascher T."/>
            <person name="Medema M.H."/>
            <person name="Devos D.P."/>
            <person name="Kaster A.-K."/>
            <person name="Ovreas L."/>
            <person name="Rohde M."/>
            <person name="Galperin M.Y."/>
            <person name="Jogler C."/>
        </authorList>
    </citation>
    <scope>NUCLEOTIDE SEQUENCE [LARGE SCALE GENOMIC DNA]</scope>
    <source>
        <strain evidence="1 2">FF011L</strain>
    </source>
</reference>
<protein>
    <submittedName>
        <fullName evidence="1">Methyltransferase domain protein</fullName>
    </submittedName>
</protein>
<dbReference type="KEGG" id="rml:FF011L_24480"/>
<dbReference type="GO" id="GO:0008168">
    <property type="term" value="F:methyltransferase activity"/>
    <property type="evidence" value="ECO:0007669"/>
    <property type="project" value="UniProtKB-KW"/>
</dbReference>